<dbReference type="SUPFAM" id="SSF48403">
    <property type="entry name" value="Ankyrin repeat"/>
    <property type="match status" value="1"/>
</dbReference>
<protein>
    <recommendedName>
        <fullName evidence="7">NACHT domain-containing protein</fullName>
    </recommendedName>
</protein>
<dbReference type="SUPFAM" id="SSF53167">
    <property type="entry name" value="Purine and uridine phosphorylases"/>
    <property type="match status" value="1"/>
</dbReference>
<feature type="domain" description="GPI inositol-deacylase winged helix" evidence="3">
    <location>
        <begin position="655"/>
        <end position="730"/>
    </location>
</feature>
<keyword evidence="2" id="KW-0040">ANK repeat</keyword>
<dbReference type="GO" id="GO:0009116">
    <property type="term" value="P:nucleoside metabolic process"/>
    <property type="evidence" value="ECO:0007669"/>
    <property type="project" value="InterPro"/>
</dbReference>
<dbReference type="InterPro" id="IPR035994">
    <property type="entry name" value="Nucleoside_phosphorylase_sf"/>
</dbReference>
<dbReference type="GO" id="GO:0003824">
    <property type="term" value="F:catalytic activity"/>
    <property type="evidence" value="ECO:0007669"/>
    <property type="project" value="InterPro"/>
</dbReference>
<dbReference type="InterPro" id="IPR056884">
    <property type="entry name" value="NPHP3-like_N"/>
</dbReference>
<dbReference type="PROSITE" id="PS50088">
    <property type="entry name" value="ANK_REPEAT"/>
    <property type="match status" value="6"/>
</dbReference>
<organism evidence="5 6">
    <name type="scientific">Bionectria ochroleuca</name>
    <name type="common">Gliocladium roseum</name>
    <dbReference type="NCBI Taxonomy" id="29856"/>
    <lineage>
        <taxon>Eukaryota</taxon>
        <taxon>Fungi</taxon>
        <taxon>Dikarya</taxon>
        <taxon>Ascomycota</taxon>
        <taxon>Pezizomycotina</taxon>
        <taxon>Sordariomycetes</taxon>
        <taxon>Hypocreomycetidae</taxon>
        <taxon>Hypocreales</taxon>
        <taxon>Bionectriaceae</taxon>
        <taxon>Clonostachys</taxon>
    </lineage>
</organism>
<dbReference type="InterPro" id="IPR053137">
    <property type="entry name" value="NLR-like"/>
</dbReference>
<evidence type="ECO:0000259" key="3">
    <source>
        <dbReference type="Pfam" id="PF22939"/>
    </source>
</evidence>
<dbReference type="SMART" id="SM00248">
    <property type="entry name" value="ANK"/>
    <property type="match status" value="8"/>
</dbReference>
<feature type="repeat" description="ANK" evidence="2">
    <location>
        <begin position="1072"/>
        <end position="1102"/>
    </location>
</feature>
<sequence>MPNCNEYTVGWICATDTESVAAQEFLDEEHEGPESVQQNDNNVYTLGRIGKHNVVIAALPHKQYGLVNAASAARDMVHSFPNVKIGLLVGVGGGVPSTSHDIRLGDVVVSSAGLSSGGVFQHDYGKKKQDEEFATTGFLNQPPMILLNAIQALRTKHKRKGHQIQEAIEGVFRNNKRLRTEYQQPDMSTDTLYKSSFTHAGSDNDSCTVVCGDDSGNLISRTERAEDEDDPIIHYGLIASGNQLLKDAQLRDNLALQREILCFEMEAAGLMNHFPCLVIRGISDYCDTHKSKQWQGYASMAAAAYAKELLSIIAPHKIKAEAPLIQSMAQDVSEIKDAVAQVSASQINAVKQSVLHWITDITYGNEHSDVRNKRLPKTSEWLLETEEYHGWVNNSGKTLYYEGMPGAGKTIMASVIVDDLDRSQKENGIAYIYCNYKREETQTVENLLKTMLRQLLQTRPLLPESVKSLYDEQKSRQTQPTLEEIRRLLRSTVASYPRVFIVIDALDECIGPDDCRSRYLQEIQELQKVYAVNVLATSRPLPEVRKMPPFKNSPLVQLHALDEDIQVYLDYRISKFPSFVQLDIDLQRAIKDKIHGIVNGMFLLVKLYMDAIQDKVTSNSIKKAISAFGTNPDAYSEAYEAAIERIESQKSDRLTYAKKLLSWVSLAKRELSVSELEHALAVEPGARAIDKGDIPDLQDIISFCAGLVSIDQTSQVVKLVHLTAQTFLERKRAEFLPDAESSIARICITHQCFDAFASGHCATKHEVTERIRNYPLFSYAAQYWLSFQVLSIREEFCPWKEDPERDILALHLIAYLGLDELVGEVRAEAEIDAKTSSRWTPLLIASAQAHEAVTRLLIKHGATIDPDGNDETPLFVAASRGHEAVVRLLIEHGADLDGKNRHGNTSLIIAAQRGYEGVVKLLIENGANVEQKDECGMTSLVIGAIRGYEGVLAQAIKQELLLKNGADINECDWDGGTPLTRAASSGHTAIVKLLIKKGASINKADSMGETPLMRAASHETVVELLVKNGADINECNGSGETPLANAAKRGQEAIVKLLIDRGASINKAGKHRGWTPLAAAVVKGHKAVKSLLLKHGATIQSG</sequence>
<feature type="repeat" description="ANK" evidence="2">
    <location>
        <begin position="1038"/>
        <end position="1070"/>
    </location>
</feature>
<evidence type="ECO:0000259" key="4">
    <source>
        <dbReference type="Pfam" id="PF24883"/>
    </source>
</evidence>
<proteinExistence type="predicted"/>
<dbReference type="PRINTS" id="PR01415">
    <property type="entry name" value="ANKYRIN"/>
</dbReference>
<evidence type="ECO:0000256" key="2">
    <source>
        <dbReference type="PROSITE-ProRule" id="PRU00023"/>
    </source>
</evidence>
<dbReference type="Pfam" id="PF00023">
    <property type="entry name" value="Ank"/>
    <property type="match status" value="1"/>
</dbReference>
<comment type="caution">
    <text evidence="5">The sequence shown here is derived from an EMBL/GenBank/DDBJ whole genome shotgun (WGS) entry which is preliminary data.</text>
</comment>
<dbReference type="InterPro" id="IPR054471">
    <property type="entry name" value="GPIID_WHD"/>
</dbReference>
<accession>A0A8H7TPJ4</accession>
<dbReference type="InterPro" id="IPR027417">
    <property type="entry name" value="P-loop_NTPase"/>
</dbReference>
<dbReference type="PANTHER" id="PTHR46082:SF11">
    <property type="entry name" value="AAA+ ATPASE DOMAIN-CONTAINING PROTEIN-RELATED"/>
    <property type="match status" value="1"/>
</dbReference>
<name>A0A8H7TPJ4_BIOOC</name>
<dbReference type="Pfam" id="PF22939">
    <property type="entry name" value="WHD_GPIID"/>
    <property type="match status" value="1"/>
</dbReference>
<dbReference type="Gene3D" id="1.25.40.20">
    <property type="entry name" value="Ankyrin repeat-containing domain"/>
    <property type="match status" value="3"/>
</dbReference>
<dbReference type="PROSITE" id="PS50297">
    <property type="entry name" value="ANK_REP_REGION"/>
    <property type="match status" value="6"/>
</dbReference>
<feature type="repeat" description="ANK" evidence="2">
    <location>
        <begin position="837"/>
        <end position="869"/>
    </location>
</feature>
<dbReference type="EMBL" id="JADCTT010000003">
    <property type="protein sequence ID" value="KAF9754799.1"/>
    <property type="molecule type" value="Genomic_DNA"/>
</dbReference>
<dbReference type="InterPro" id="IPR002110">
    <property type="entry name" value="Ankyrin_rpt"/>
</dbReference>
<feature type="domain" description="Nephrocystin 3-like N-terminal" evidence="4">
    <location>
        <begin position="378"/>
        <end position="539"/>
    </location>
</feature>
<dbReference type="Pfam" id="PF24883">
    <property type="entry name" value="NPHP3_N"/>
    <property type="match status" value="1"/>
</dbReference>
<evidence type="ECO:0008006" key="7">
    <source>
        <dbReference type="Google" id="ProtNLM"/>
    </source>
</evidence>
<dbReference type="Pfam" id="PF12796">
    <property type="entry name" value="Ank_2"/>
    <property type="match status" value="2"/>
</dbReference>
<feature type="repeat" description="ANK" evidence="2">
    <location>
        <begin position="974"/>
        <end position="1006"/>
    </location>
</feature>
<feature type="repeat" description="ANK" evidence="2">
    <location>
        <begin position="869"/>
        <end position="901"/>
    </location>
</feature>
<dbReference type="AlphaFoldDB" id="A0A8H7TPJ4"/>
<reference evidence="5" key="1">
    <citation type="submission" date="2020-10" db="EMBL/GenBank/DDBJ databases">
        <title>High-Quality Genome Resource of Clonostachys rosea strain S41 by Oxford Nanopore Long-Read Sequencing.</title>
        <authorList>
            <person name="Wang H."/>
        </authorList>
    </citation>
    <scope>NUCLEOTIDE SEQUENCE</scope>
    <source>
        <strain evidence="5">S41</strain>
    </source>
</reference>
<dbReference type="InterPro" id="IPR036770">
    <property type="entry name" value="Ankyrin_rpt-contain_sf"/>
</dbReference>
<dbReference type="PANTHER" id="PTHR46082">
    <property type="entry name" value="ATP/GTP-BINDING PROTEIN-RELATED"/>
    <property type="match status" value="1"/>
</dbReference>
<gene>
    <name evidence="5" type="ORF">IM811_010240</name>
</gene>
<dbReference type="Gene3D" id="3.40.50.1580">
    <property type="entry name" value="Nucleoside phosphorylase domain"/>
    <property type="match status" value="1"/>
</dbReference>
<evidence type="ECO:0000313" key="5">
    <source>
        <dbReference type="EMBL" id="KAF9754799.1"/>
    </source>
</evidence>
<evidence type="ECO:0000256" key="1">
    <source>
        <dbReference type="ARBA" id="ARBA00022737"/>
    </source>
</evidence>
<feature type="repeat" description="ANK" evidence="2">
    <location>
        <begin position="902"/>
        <end position="934"/>
    </location>
</feature>
<dbReference type="SUPFAM" id="SSF52540">
    <property type="entry name" value="P-loop containing nucleoside triphosphate hydrolases"/>
    <property type="match status" value="1"/>
</dbReference>
<dbReference type="Proteomes" id="UP000616885">
    <property type="component" value="Unassembled WGS sequence"/>
</dbReference>
<dbReference type="Gene3D" id="3.40.50.300">
    <property type="entry name" value="P-loop containing nucleotide triphosphate hydrolases"/>
    <property type="match status" value="1"/>
</dbReference>
<keyword evidence="1" id="KW-0677">Repeat</keyword>
<evidence type="ECO:0000313" key="6">
    <source>
        <dbReference type="Proteomes" id="UP000616885"/>
    </source>
</evidence>